<dbReference type="Gene3D" id="2.60.40.1760">
    <property type="entry name" value="glycosyl hydrolase (family 31)"/>
    <property type="match status" value="1"/>
</dbReference>
<dbReference type="RefSeq" id="WP_335958162.1">
    <property type="nucleotide sequence ID" value="NZ_JAXBLX010000001.1"/>
</dbReference>
<proteinExistence type="inferred from homology"/>
<evidence type="ECO:0000313" key="11">
    <source>
        <dbReference type="Proteomes" id="UP001589838"/>
    </source>
</evidence>
<feature type="domain" description="Glycoside hydrolase family 31 N-terminal" evidence="7">
    <location>
        <begin position="71"/>
        <end position="236"/>
    </location>
</feature>
<evidence type="ECO:0000259" key="7">
    <source>
        <dbReference type="Pfam" id="PF13802"/>
    </source>
</evidence>
<organism evidence="10 11">
    <name type="scientific">Halalkalibacter kiskunsagensis</name>
    <dbReference type="NCBI Taxonomy" id="1548599"/>
    <lineage>
        <taxon>Bacteria</taxon>
        <taxon>Bacillati</taxon>
        <taxon>Bacillota</taxon>
        <taxon>Bacilli</taxon>
        <taxon>Bacillales</taxon>
        <taxon>Bacillaceae</taxon>
        <taxon>Halalkalibacter</taxon>
    </lineage>
</organism>
<name>A0ABV6K6U2_9BACI</name>
<feature type="domain" description="Glycosyl hydrolase family 31 C-terminal" evidence="9">
    <location>
        <begin position="616"/>
        <end position="703"/>
    </location>
</feature>
<dbReference type="InterPro" id="IPR017853">
    <property type="entry name" value="GH"/>
</dbReference>
<keyword evidence="2 4" id="KW-0378">Hydrolase</keyword>
<dbReference type="PROSITE" id="PS00129">
    <property type="entry name" value="GLYCOSYL_HYDROL_F31_1"/>
    <property type="match status" value="1"/>
</dbReference>
<keyword evidence="5" id="KW-0732">Signal</keyword>
<dbReference type="EMBL" id="JBHLUX010000001">
    <property type="protein sequence ID" value="MFC0469024.1"/>
    <property type="molecule type" value="Genomic_DNA"/>
</dbReference>
<evidence type="ECO:0000259" key="6">
    <source>
        <dbReference type="Pfam" id="PF01055"/>
    </source>
</evidence>
<dbReference type="PANTHER" id="PTHR22762:SF120">
    <property type="entry name" value="HETEROGLYCAN GLUCOSIDASE 1"/>
    <property type="match status" value="1"/>
</dbReference>
<evidence type="ECO:0000256" key="5">
    <source>
        <dbReference type="SAM" id="SignalP"/>
    </source>
</evidence>
<evidence type="ECO:0000313" key="10">
    <source>
        <dbReference type="EMBL" id="MFC0469024.1"/>
    </source>
</evidence>
<reference evidence="10 11" key="1">
    <citation type="submission" date="2024-09" db="EMBL/GenBank/DDBJ databases">
        <authorList>
            <person name="Sun Q."/>
            <person name="Mori K."/>
        </authorList>
    </citation>
    <scope>NUCLEOTIDE SEQUENCE [LARGE SCALE GENOMIC DNA]</scope>
    <source>
        <strain evidence="10 11">NCAIM B.02610</strain>
    </source>
</reference>
<dbReference type="InterPro" id="IPR048395">
    <property type="entry name" value="Glyco_hydro_31_C"/>
</dbReference>
<comment type="caution">
    <text evidence="10">The sequence shown here is derived from an EMBL/GenBank/DDBJ whole genome shotgun (WGS) entry which is preliminary data.</text>
</comment>
<dbReference type="CDD" id="cd14752">
    <property type="entry name" value="GH31_N"/>
    <property type="match status" value="1"/>
</dbReference>
<feature type="chain" id="PRO_5046633732" evidence="5">
    <location>
        <begin position="30"/>
        <end position="849"/>
    </location>
</feature>
<dbReference type="SUPFAM" id="SSF74650">
    <property type="entry name" value="Galactose mutarotase-like"/>
    <property type="match status" value="1"/>
</dbReference>
<dbReference type="Pfam" id="PF17137">
    <property type="entry name" value="DUF5110"/>
    <property type="match status" value="1"/>
</dbReference>
<dbReference type="Pfam" id="PF21365">
    <property type="entry name" value="Glyco_hydro_31_3rd"/>
    <property type="match status" value="1"/>
</dbReference>
<dbReference type="InterPro" id="IPR033403">
    <property type="entry name" value="DUF5110"/>
</dbReference>
<dbReference type="InterPro" id="IPR030458">
    <property type="entry name" value="Glyco_hydro_31_AS"/>
</dbReference>
<feature type="domain" description="DUF5110" evidence="8">
    <location>
        <begin position="720"/>
        <end position="789"/>
    </location>
</feature>
<sequence length="849" mass="97410">MKKIKKSIFAVAIATALVSTSIAPYSALAVDKPHPEIPLDKDNLEQLVVQSVERTDNGVKLDFGSEYDGYVNLLEDDIAQISIVEDGEKVKHSPGIEKTEWDTPEFSAQDEGDTYQLETAEITVVINKAPYGVKFLDKDGNLINEDYSEFGSSAGYEDGKPYVFRETTPDEAFYGFGEQAGLELNKRGDSIGLWNTDSYGYNKDTKYIYVSIPFFMGLKDKKAYGIFFDNTHRSYYEMASESDDYYYFYADGGQLNYYFIYGPEISDVVSQYTEITGKFNLPPEWTLGLHQSKWEYTADEIVEVAQTYRDKNIPLDVMHFDIDYMQDYKLFTWEEDYKQALAELKSMEGFHAIAINDPAVKKEEGYFLYDEGTANDYWAKSADGTPFVGPVWPGDSMFPDFSKEEVRDWWASKHNILFDAGIDGIWNDMNEPAVFEAEYYWTMPLDAYFGYEDNKILHTEYHNLYGHHEAEATYNAFELYKPGERPFVLTRDMYAGSQRYSALWTGDQNSSWEGLEMTLPVNMNVGLSGVPMVGGDIGGFAGRPDGELFARWIQIGVFEPFARIHYDSDGGDPRVIGQEPWVFGQEVEDITRKYVNLRYQLLPYLYNELQEATETGKPVYQPLVYHFQEDENTYDIYKQFMFGDNIMVAPVLEQGATSVDVYLPKGETWVDFWTGEKYEGNKTITVQAELDHLPIFVKQDSIIPTREVQQYTGEKPLENLVLDTYLNDQATYSFYEDDAQTQSYQDGEYNVTNFTVNKQNKNIVTFEQEKEVQNYKGTKLKSYTLKLNNTEKPSKVQAASSKYKAVSSAEAVKETSETYFFNEEENILYVNIPADEKHKVQVFFNGNAR</sequence>
<dbReference type="Gene3D" id="2.60.40.1180">
    <property type="entry name" value="Golgi alpha-mannosidase II"/>
    <property type="match status" value="2"/>
</dbReference>
<dbReference type="InterPro" id="IPR011013">
    <property type="entry name" value="Gal_mutarotase_sf_dom"/>
</dbReference>
<dbReference type="SUPFAM" id="SSF51011">
    <property type="entry name" value="Glycosyl hydrolase domain"/>
    <property type="match status" value="1"/>
</dbReference>
<evidence type="ECO:0000259" key="9">
    <source>
        <dbReference type="Pfam" id="PF21365"/>
    </source>
</evidence>
<keyword evidence="11" id="KW-1185">Reference proteome</keyword>
<evidence type="ECO:0000256" key="3">
    <source>
        <dbReference type="ARBA" id="ARBA00023295"/>
    </source>
</evidence>
<keyword evidence="3 4" id="KW-0326">Glycosidase</keyword>
<dbReference type="InterPro" id="IPR025887">
    <property type="entry name" value="Glyco_hydro_31_N_dom"/>
</dbReference>
<dbReference type="InterPro" id="IPR000322">
    <property type="entry name" value="Glyco_hydro_31_TIM"/>
</dbReference>
<gene>
    <name evidence="10" type="ORF">ACFFHM_00200</name>
</gene>
<feature type="signal peptide" evidence="5">
    <location>
        <begin position="1"/>
        <end position="29"/>
    </location>
</feature>
<dbReference type="SUPFAM" id="SSF51445">
    <property type="entry name" value="(Trans)glycosidases"/>
    <property type="match status" value="1"/>
</dbReference>
<dbReference type="Gene3D" id="3.20.20.80">
    <property type="entry name" value="Glycosidases"/>
    <property type="match status" value="2"/>
</dbReference>
<dbReference type="InterPro" id="IPR013780">
    <property type="entry name" value="Glyco_hydro_b"/>
</dbReference>
<dbReference type="CDD" id="cd06604">
    <property type="entry name" value="GH31_glucosidase_II_MalA"/>
    <property type="match status" value="1"/>
</dbReference>
<comment type="similarity">
    <text evidence="1 4">Belongs to the glycosyl hydrolase 31 family.</text>
</comment>
<accession>A0ABV6K6U2</accession>
<dbReference type="PANTHER" id="PTHR22762">
    <property type="entry name" value="ALPHA-GLUCOSIDASE"/>
    <property type="match status" value="1"/>
</dbReference>
<feature type="domain" description="Glycoside hydrolase family 31 TIM barrel" evidence="6">
    <location>
        <begin position="281"/>
        <end position="607"/>
    </location>
</feature>
<dbReference type="GO" id="GO:0016787">
    <property type="term" value="F:hydrolase activity"/>
    <property type="evidence" value="ECO:0007669"/>
    <property type="project" value="UniProtKB-KW"/>
</dbReference>
<evidence type="ECO:0000256" key="4">
    <source>
        <dbReference type="RuleBase" id="RU361185"/>
    </source>
</evidence>
<dbReference type="Pfam" id="PF01055">
    <property type="entry name" value="Glyco_hydro_31_2nd"/>
    <property type="match status" value="1"/>
</dbReference>
<evidence type="ECO:0000256" key="1">
    <source>
        <dbReference type="ARBA" id="ARBA00007806"/>
    </source>
</evidence>
<dbReference type="Proteomes" id="UP001589838">
    <property type="component" value="Unassembled WGS sequence"/>
</dbReference>
<dbReference type="Pfam" id="PF13802">
    <property type="entry name" value="Gal_mutarotas_2"/>
    <property type="match status" value="1"/>
</dbReference>
<evidence type="ECO:0000259" key="8">
    <source>
        <dbReference type="Pfam" id="PF17137"/>
    </source>
</evidence>
<protein>
    <submittedName>
        <fullName evidence="10">Glycoside hydrolase family 31 protein</fullName>
    </submittedName>
</protein>
<evidence type="ECO:0000256" key="2">
    <source>
        <dbReference type="ARBA" id="ARBA00022801"/>
    </source>
</evidence>